<feature type="domain" description="GCVT N-terminal" evidence="9">
    <location>
        <begin position="16"/>
        <end position="277"/>
    </location>
</feature>
<dbReference type="InterPro" id="IPR006223">
    <property type="entry name" value="GcvT"/>
</dbReference>
<dbReference type="NCBIfam" id="NF001567">
    <property type="entry name" value="PRK00389.1"/>
    <property type="match status" value="1"/>
</dbReference>
<dbReference type="Gene3D" id="4.10.1250.10">
    <property type="entry name" value="Aminomethyltransferase fragment"/>
    <property type="match status" value="1"/>
</dbReference>
<dbReference type="Proteomes" id="UP000315440">
    <property type="component" value="Unassembled WGS sequence"/>
</dbReference>
<comment type="catalytic activity">
    <reaction evidence="6 7">
        <text>N(6)-[(R)-S(8)-aminomethyldihydrolipoyl]-L-lysyl-[protein] + (6S)-5,6,7,8-tetrahydrofolate = N(6)-[(R)-dihydrolipoyl]-L-lysyl-[protein] + (6R)-5,10-methylene-5,6,7,8-tetrahydrofolate + NH4(+)</text>
        <dbReference type="Rhea" id="RHEA:16945"/>
        <dbReference type="Rhea" id="RHEA-COMP:10475"/>
        <dbReference type="Rhea" id="RHEA-COMP:10492"/>
        <dbReference type="ChEBI" id="CHEBI:15636"/>
        <dbReference type="ChEBI" id="CHEBI:28938"/>
        <dbReference type="ChEBI" id="CHEBI:57453"/>
        <dbReference type="ChEBI" id="CHEBI:83100"/>
        <dbReference type="ChEBI" id="CHEBI:83143"/>
        <dbReference type="EC" id="2.1.2.10"/>
    </reaction>
</comment>
<dbReference type="Gene3D" id="3.30.70.1400">
    <property type="entry name" value="Aminomethyltransferase beta-barrel domains"/>
    <property type="match status" value="1"/>
</dbReference>
<keyword evidence="3 7" id="KW-0032">Aminotransferase</keyword>
<evidence type="ECO:0000313" key="12">
    <source>
        <dbReference type="Proteomes" id="UP000315440"/>
    </source>
</evidence>
<dbReference type="EC" id="2.1.2.10" evidence="2 7"/>
<dbReference type="FunFam" id="4.10.1250.10:FF:000001">
    <property type="entry name" value="Aminomethyltransferase"/>
    <property type="match status" value="1"/>
</dbReference>
<dbReference type="Pfam" id="PF08669">
    <property type="entry name" value="GCV_T_C"/>
    <property type="match status" value="1"/>
</dbReference>
<dbReference type="Gene3D" id="2.40.30.110">
    <property type="entry name" value="Aminomethyltransferase beta-barrel domains"/>
    <property type="match status" value="1"/>
</dbReference>
<evidence type="ECO:0000259" key="10">
    <source>
        <dbReference type="Pfam" id="PF08669"/>
    </source>
</evidence>
<dbReference type="OrthoDB" id="9774591at2"/>
<evidence type="ECO:0000256" key="1">
    <source>
        <dbReference type="ARBA" id="ARBA00008609"/>
    </source>
</evidence>
<dbReference type="GO" id="GO:0005829">
    <property type="term" value="C:cytosol"/>
    <property type="evidence" value="ECO:0007669"/>
    <property type="project" value="TreeGrafter"/>
</dbReference>
<evidence type="ECO:0000256" key="4">
    <source>
        <dbReference type="ARBA" id="ARBA00022679"/>
    </source>
</evidence>
<dbReference type="GO" id="GO:0005960">
    <property type="term" value="C:glycine cleavage complex"/>
    <property type="evidence" value="ECO:0007669"/>
    <property type="project" value="InterPro"/>
</dbReference>
<evidence type="ECO:0000259" key="9">
    <source>
        <dbReference type="Pfam" id="PF01571"/>
    </source>
</evidence>
<evidence type="ECO:0000313" key="11">
    <source>
        <dbReference type="EMBL" id="TWT86281.1"/>
    </source>
</evidence>
<comment type="similarity">
    <text evidence="1 7">Belongs to the GcvT family.</text>
</comment>
<dbReference type="FunFam" id="2.40.30.110:FF:000003">
    <property type="entry name" value="Aminomethyltransferase"/>
    <property type="match status" value="1"/>
</dbReference>
<dbReference type="EMBL" id="SJPQ01000005">
    <property type="protein sequence ID" value="TWT86281.1"/>
    <property type="molecule type" value="Genomic_DNA"/>
</dbReference>
<dbReference type="InterPro" id="IPR006222">
    <property type="entry name" value="GCVT_N"/>
</dbReference>
<organism evidence="11 12">
    <name type="scientific">Pseudobythopirellula maris</name>
    <dbReference type="NCBI Taxonomy" id="2527991"/>
    <lineage>
        <taxon>Bacteria</taxon>
        <taxon>Pseudomonadati</taxon>
        <taxon>Planctomycetota</taxon>
        <taxon>Planctomycetia</taxon>
        <taxon>Pirellulales</taxon>
        <taxon>Lacipirellulaceae</taxon>
        <taxon>Pseudobythopirellula</taxon>
    </lineage>
</organism>
<reference evidence="11 12" key="1">
    <citation type="submission" date="2019-02" db="EMBL/GenBank/DDBJ databases">
        <title>Deep-cultivation of Planctomycetes and their phenomic and genomic characterization uncovers novel biology.</title>
        <authorList>
            <person name="Wiegand S."/>
            <person name="Jogler M."/>
            <person name="Boedeker C."/>
            <person name="Pinto D."/>
            <person name="Vollmers J."/>
            <person name="Rivas-Marin E."/>
            <person name="Kohn T."/>
            <person name="Peeters S.H."/>
            <person name="Heuer A."/>
            <person name="Rast P."/>
            <person name="Oberbeckmann S."/>
            <person name="Bunk B."/>
            <person name="Jeske O."/>
            <person name="Meyerdierks A."/>
            <person name="Storesund J.E."/>
            <person name="Kallscheuer N."/>
            <person name="Luecker S."/>
            <person name="Lage O.M."/>
            <person name="Pohl T."/>
            <person name="Merkel B.J."/>
            <person name="Hornburger P."/>
            <person name="Mueller R.-W."/>
            <person name="Bruemmer F."/>
            <person name="Labrenz M."/>
            <person name="Spormann A.M."/>
            <person name="Op Den Camp H."/>
            <person name="Overmann J."/>
            <person name="Amann R."/>
            <person name="Jetten M.S.M."/>
            <person name="Mascher T."/>
            <person name="Medema M.H."/>
            <person name="Devos D.P."/>
            <person name="Kaster A.-K."/>
            <person name="Ovreas L."/>
            <person name="Rohde M."/>
            <person name="Galperin M.Y."/>
            <person name="Jogler C."/>
        </authorList>
    </citation>
    <scope>NUCLEOTIDE SEQUENCE [LARGE SCALE GENOMIC DNA]</scope>
    <source>
        <strain evidence="11 12">Mal64</strain>
    </source>
</reference>
<dbReference type="AlphaFoldDB" id="A0A5C5ZHC6"/>
<dbReference type="PANTHER" id="PTHR43757:SF2">
    <property type="entry name" value="AMINOMETHYLTRANSFERASE, MITOCHONDRIAL"/>
    <property type="match status" value="1"/>
</dbReference>
<dbReference type="GO" id="GO:0004047">
    <property type="term" value="F:aminomethyltransferase activity"/>
    <property type="evidence" value="ECO:0007669"/>
    <property type="project" value="UniProtKB-UniRule"/>
</dbReference>
<dbReference type="Pfam" id="PF01571">
    <property type="entry name" value="GCV_T"/>
    <property type="match status" value="1"/>
</dbReference>
<evidence type="ECO:0000256" key="8">
    <source>
        <dbReference type="PIRSR" id="PIRSR006487-1"/>
    </source>
</evidence>
<evidence type="ECO:0000256" key="7">
    <source>
        <dbReference type="HAMAP-Rule" id="MF_00259"/>
    </source>
</evidence>
<dbReference type="InterPro" id="IPR013977">
    <property type="entry name" value="GcvT_C"/>
</dbReference>
<comment type="subunit">
    <text evidence="7">The glycine cleavage system is composed of four proteins: P, T, L and H.</text>
</comment>
<comment type="caution">
    <text evidence="11">The sequence shown here is derived from an EMBL/GenBank/DDBJ whole genome shotgun (WGS) entry which is preliminary data.</text>
</comment>
<dbReference type="SUPFAM" id="SSF103025">
    <property type="entry name" value="Folate-binding domain"/>
    <property type="match status" value="1"/>
</dbReference>
<proteinExistence type="inferred from homology"/>
<accession>A0A5C5ZHC6</accession>
<dbReference type="NCBIfam" id="TIGR00528">
    <property type="entry name" value="gcvT"/>
    <property type="match status" value="1"/>
</dbReference>
<dbReference type="GO" id="GO:0019464">
    <property type="term" value="P:glycine decarboxylation via glycine cleavage system"/>
    <property type="evidence" value="ECO:0007669"/>
    <property type="project" value="UniProtKB-UniRule"/>
</dbReference>
<evidence type="ECO:0000256" key="2">
    <source>
        <dbReference type="ARBA" id="ARBA00012616"/>
    </source>
</evidence>
<dbReference type="InterPro" id="IPR029043">
    <property type="entry name" value="GcvT/YgfZ_C"/>
</dbReference>
<dbReference type="PIRSF" id="PIRSF006487">
    <property type="entry name" value="GcvT"/>
    <property type="match status" value="1"/>
</dbReference>
<dbReference type="PANTHER" id="PTHR43757">
    <property type="entry name" value="AMINOMETHYLTRANSFERASE"/>
    <property type="match status" value="1"/>
</dbReference>
<sequence length="378" mass="40228">MTAIAAPAATLLKTPLYDRCQAAGGKMVDFAGWAMPLRFGSIIDEHHAVRREAGLFDVSHMARLRITGPDAEAMLDRACTRKITGTPVGKVRYSLLCNKHGGVVDDVLVSRTGEESFGVVANASNHAPVVKLLADRAIGLDVAFDDLTERTAMLALQGPKALDIVARVLPGFDAAAMKYYTRDEIALDALDGEPIEISRTGYTGEDGFELVVAAELADKLWLALMAAAEEIGVTLQPCGLGARDTLRLEAGMPLYGHELSEEINPMQAGLGFAVNLKDRDFQGAKAIADAQSDPGGKVRVGLVLDGKRTPREGYPVLNDGQVVGRVTSGCYSPTLERPIAMAYVSSDLAPVGTELEVDLRGAPAPVTVAPLPFYKRDA</sequence>
<dbReference type="SUPFAM" id="SSF101790">
    <property type="entry name" value="Aminomethyltransferase beta-barrel domain"/>
    <property type="match status" value="1"/>
</dbReference>
<dbReference type="GO" id="GO:0008483">
    <property type="term" value="F:transaminase activity"/>
    <property type="evidence" value="ECO:0007669"/>
    <property type="project" value="UniProtKB-KW"/>
</dbReference>
<dbReference type="InterPro" id="IPR027266">
    <property type="entry name" value="TrmE/GcvT-like"/>
</dbReference>
<protein>
    <recommendedName>
        <fullName evidence="2 7">Aminomethyltransferase</fullName>
        <ecNumber evidence="2 7">2.1.2.10</ecNumber>
    </recommendedName>
    <alternativeName>
        <fullName evidence="5 7">Glycine cleavage system T protein</fullName>
    </alternativeName>
</protein>
<feature type="domain" description="Aminomethyltransferase C-terminal" evidence="10">
    <location>
        <begin position="297"/>
        <end position="375"/>
    </location>
</feature>
<keyword evidence="12" id="KW-1185">Reference proteome</keyword>
<dbReference type="InterPro" id="IPR022903">
    <property type="entry name" value="GcvT_bac"/>
</dbReference>
<dbReference type="RefSeq" id="WP_146403279.1">
    <property type="nucleotide sequence ID" value="NZ_SJPQ01000005.1"/>
</dbReference>
<evidence type="ECO:0000256" key="3">
    <source>
        <dbReference type="ARBA" id="ARBA00022576"/>
    </source>
</evidence>
<dbReference type="Gene3D" id="3.30.1360.120">
    <property type="entry name" value="Probable tRNA modification gtpase trme, domain 1"/>
    <property type="match status" value="1"/>
</dbReference>
<name>A0A5C5ZHC6_9BACT</name>
<gene>
    <name evidence="7 11" type="primary">gcvT</name>
    <name evidence="11" type="ORF">Mal64_38210</name>
</gene>
<evidence type="ECO:0000256" key="5">
    <source>
        <dbReference type="ARBA" id="ARBA00031395"/>
    </source>
</evidence>
<keyword evidence="4 7" id="KW-0808">Transferase</keyword>
<feature type="binding site" evidence="8">
    <location>
        <position position="209"/>
    </location>
    <ligand>
        <name>substrate</name>
    </ligand>
</feature>
<evidence type="ECO:0000256" key="6">
    <source>
        <dbReference type="ARBA" id="ARBA00047665"/>
    </source>
</evidence>
<dbReference type="HAMAP" id="MF_00259">
    <property type="entry name" value="GcvT"/>
    <property type="match status" value="1"/>
</dbReference>
<dbReference type="InterPro" id="IPR028896">
    <property type="entry name" value="GcvT/YgfZ/DmdA"/>
</dbReference>
<comment type="function">
    <text evidence="7">The glycine cleavage system catalyzes the degradation of glycine.</text>
</comment>